<evidence type="ECO:0008006" key="2">
    <source>
        <dbReference type="Google" id="ProtNLM"/>
    </source>
</evidence>
<reference evidence="1" key="1">
    <citation type="submission" date="2020-03" db="EMBL/GenBank/DDBJ databases">
        <title>The deep terrestrial virosphere.</title>
        <authorList>
            <person name="Holmfeldt K."/>
            <person name="Nilsson E."/>
            <person name="Simone D."/>
            <person name="Lopez-Fernandez M."/>
            <person name="Wu X."/>
            <person name="de Brujin I."/>
            <person name="Lundin D."/>
            <person name="Andersson A."/>
            <person name="Bertilsson S."/>
            <person name="Dopson M."/>
        </authorList>
    </citation>
    <scope>NUCLEOTIDE SEQUENCE</scope>
    <source>
        <strain evidence="1">MM415B02425</strain>
    </source>
</reference>
<dbReference type="AlphaFoldDB" id="A0A6M3L7B7"/>
<evidence type="ECO:0000313" key="1">
    <source>
        <dbReference type="EMBL" id="QJA90209.1"/>
    </source>
</evidence>
<sequence length="151" mass="17344">MCLDIFKWKKSAPIEPPPIQVVTPQIKPCGLMDYGRMDAIIRAELERLVDINYNIYLPDAQCKVYKQADVIAYSGLNEVSSIPFVSEEHDCDDFAAKLYGKFAGLIWTTLHAFNWFVDDADTLWYIEPQTKKISQTIDGWQGTDVRFFLGR</sequence>
<dbReference type="Gene3D" id="3.30.460.70">
    <property type="match status" value="1"/>
</dbReference>
<dbReference type="EMBL" id="MT142897">
    <property type="protein sequence ID" value="QJA90209.1"/>
    <property type="molecule type" value="Genomic_DNA"/>
</dbReference>
<protein>
    <recommendedName>
        <fullName evidence="2">Agglutinin C-terminal domain-containing protein</fullName>
    </recommendedName>
</protein>
<accession>A0A6M3L7B7</accession>
<proteinExistence type="predicted"/>
<gene>
    <name evidence="1" type="ORF">MM415B02425_0008</name>
</gene>
<organism evidence="1">
    <name type="scientific">viral metagenome</name>
    <dbReference type="NCBI Taxonomy" id="1070528"/>
    <lineage>
        <taxon>unclassified sequences</taxon>
        <taxon>metagenomes</taxon>
        <taxon>organismal metagenomes</taxon>
    </lineage>
</organism>
<name>A0A6M3L7B7_9ZZZZ</name>